<dbReference type="GO" id="GO:0016814">
    <property type="term" value="F:hydrolase activity, acting on carbon-nitrogen (but not peptide) bonds, in cyclic amidines"/>
    <property type="evidence" value="ECO:0007669"/>
    <property type="project" value="TreeGrafter"/>
</dbReference>
<dbReference type="EC" id="3.5.4.42" evidence="2"/>
<reference evidence="2 3" key="1">
    <citation type="submission" date="2018-11" db="EMBL/GenBank/DDBJ databases">
        <authorList>
            <person name="Kleinhagauer T."/>
            <person name="Glaeser S.P."/>
            <person name="Spergser J."/>
            <person name="Ruckert C."/>
            <person name="Kaempfer P."/>
            <person name="Busse H.-J."/>
        </authorList>
    </citation>
    <scope>NUCLEOTIDE SEQUENCE [LARGE SCALE GENOMIC DNA]</scope>
    <source>
        <strain evidence="2 3">200CH</strain>
    </source>
</reference>
<dbReference type="EMBL" id="CP033896">
    <property type="protein sequence ID" value="AZA12780.1"/>
    <property type="molecule type" value="Genomic_DNA"/>
</dbReference>
<dbReference type="SUPFAM" id="SSF51338">
    <property type="entry name" value="Composite domain of metallo-dependent hydrolases"/>
    <property type="match status" value="1"/>
</dbReference>
<evidence type="ECO:0000313" key="2">
    <source>
        <dbReference type="EMBL" id="AZA12780.1"/>
    </source>
</evidence>
<protein>
    <submittedName>
        <fullName evidence="2">N-isopropylammelide isopropyl amidohydrolase</fullName>
        <ecNumber evidence="2">3.5.4.42</ecNumber>
    </submittedName>
</protein>
<evidence type="ECO:0000313" key="3">
    <source>
        <dbReference type="Proteomes" id="UP000269019"/>
    </source>
</evidence>
<dbReference type="PANTHER" id="PTHR32027">
    <property type="entry name" value="CYTOSINE DEAMINASE"/>
    <property type="match status" value="1"/>
</dbReference>
<keyword evidence="2" id="KW-0378">Hydrolase</keyword>
<dbReference type="SUPFAM" id="SSF51556">
    <property type="entry name" value="Metallo-dependent hydrolases"/>
    <property type="match status" value="1"/>
</dbReference>
<evidence type="ECO:0000259" key="1">
    <source>
        <dbReference type="Pfam" id="PF07969"/>
    </source>
</evidence>
<accession>A0A3G6J8K3</accession>
<dbReference type="AlphaFoldDB" id="A0A3G6J8K3"/>
<dbReference type="Gene3D" id="3.20.20.140">
    <property type="entry name" value="Metal-dependent hydrolases"/>
    <property type="match status" value="1"/>
</dbReference>
<organism evidence="2 3">
    <name type="scientific">Corynebacterium choanae</name>
    <dbReference type="NCBI Taxonomy" id="1862358"/>
    <lineage>
        <taxon>Bacteria</taxon>
        <taxon>Bacillati</taxon>
        <taxon>Actinomycetota</taxon>
        <taxon>Actinomycetes</taxon>
        <taxon>Mycobacteriales</taxon>
        <taxon>Corynebacteriaceae</taxon>
        <taxon>Corynebacterium</taxon>
    </lineage>
</organism>
<dbReference type="CDD" id="cd01293">
    <property type="entry name" value="Bact_CD"/>
    <property type="match status" value="1"/>
</dbReference>
<dbReference type="InterPro" id="IPR011059">
    <property type="entry name" value="Metal-dep_hydrolase_composite"/>
</dbReference>
<dbReference type="RefSeq" id="WP_123926079.1">
    <property type="nucleotide sequence ID" value="NZ_CP033896.1"/>
</dbReference>
<name>A0A3G6J8K3_9CORY</name>
<dbReference type="GO" id="GO:0018764">
    <property type="term" value="F:N-isopropylammelide isopropylaminohydrolase activity"/>
    <property type="evidence" value="ECO:0007669"/>
    <property type="project" value="UniProtKB-EC"/>
</dbReference>
<dbReference type="InterPro" id="IPR052349">
    <property type="entry name" value="Metallo-hydrolase_Enzymes"/>
</dbReference>
<dbReference type="Pfam" id="PF07969">
    <property type="entry name" value="Amidohydro_3"/>
    <property type="match status" value="1"/>
</dbReference>
<dbReference type="PANTHER" id="PTHR32027:SF9">
    <property type="entry name" value="BLL3847 PROTEIN"/>
    <property type="match status" value="1"/>
</dbReference>
<dbReference type="InterPro" id="IPR032466">
    <property type="entry name" value="Metal_Hydrolase"/>
</dbReference>
<dbReference type="InterPro" id="IPR013108">
    <property type="entry name" value="Amidohydro_3"/>
</dbReference>
<keyword evidence="3" id="KW-1185">Reference proteome</keyword>
<feature type="domain" description="Amidohydrolase 3" evidence="1">
    <location>
        <begin position="48"/>
        <end position="402"/>
    </location>
</feature>
<proteinExistence type="predicted"/>
<gene>
    <name evidence="2" type="primary">atzC</name>
    <name evidence="2" type="ORF">CCHOA_01765</name>
</gene>
<dbReference type="Gene3D" id="2.30.40.10">
    <property type="entry name" value="Urease, subunit C, domain 1"/>
    <property type="match status" value="1"/>
</dbReference>
<dbReference type="KEGG" id="ccho:CCHOA_01765"/>
<sequence>MDLFITRVRPWARTPDTPACDITISDGVICAIRPHDPVNAQPPTGTEILDGGGGVIVPSLSDVHAHLDSTRLGLPFRPHTAGRTLESLVDNDLANWRSAEKDVTWRATHTLGTTIAAGATTITSHAQIDPQSKLDRFHGVLAAREHHQHRADVRIVAFPQAGVIRSPGTTALLAAALEEGADCIGGIDPCAFDRDPVAQLDCIFDLAERYDKDVDIHLHESGTLGAFSMELIAERTRALHMHGRVTISHAFALVTQPSPAQTQHLLEQLAEADIAVTTVAPPGRTIDLNRLRDFGIRVGVGQDGTRDYWSPYGDGDMLRRTWQLAFCSNYRADADIEHAYAVASVGGKQINNPRYFSAAALANRGITVGAPADLLILDAETVTSAVMDCPTGRIVIHRGTVVARDGSLVE</sequence>
<dbReference type="OrthoDB" id="3366604at2"/>
<dbReference type="Proteomes" id="UP000269019">
    <property type="component" value="Chromosome"/>
</dbReference>